<dbReference type="OrthoDB" id="15207at2157"/>
<accession>A0A0F7IIE9</accession>
<gene>
    <name evidence="2" type="ORF">GAH_00909</name>
</gene>
<dbReference type="Proteomes" id="UP000034723">
    <property type="component" value="Chromosome"/>
</dbReference>
<dbReference type="Gene3D" id="3.30.2170.10">
    <property type="entry name" value="archaeoglobus fulgidus dsm 4304 superfamily"/>
    <property type="match status" value="1"/>
</dbReference>
<protein>
    <recommendedName>
        <fullName evidence="1">UPF0215 protein GAH_00909</fullName>
    </recommendedName>
</protein>
<dbReference type="RefSeq" id="WP_048094947.1">
    <property type="nucleotide sequence ID" value="NZ_CP011267.1"/>
</dbReference>
<dbReference type="STRING" id="113653.GAH_00909"/>
<proteinExistence type="inferred from homology"/>
<dbReference type="Pfam" id="PF01949">
    <property type="entry name" value="Endo_dU"/>
    <property type="match status" value="1"/>
</dbReference>
<dbReference type="PIRSF" id="PIRSF006380">
    <property type="entry name" value="UCP006380"/>
    <property type="match status" value="1"/>
</dbReference>
<evidence type="ECO:0000256" key="1">
    <source>
        <dbReference type="HAMAP-Rule" id="MF_00582"/>
    </source>
</evidence>
<sequence length="182" mass="19857">MKQLRFLGIDDSFSGERAIVAGVVTEGNCYVEGVMVEEITVDGLDVTEKIVGMVRRSKFREQVRCIFLNGVTFGGFNVADIEVISSSLSVPVIAVMRKRPDFLAIQDALKNVGDAERRMEVIRKAGEVHEVDGVFIQFKGCGYEEAASLLKSATLKGNVPECLRLAHLVASAVIHGESRGRV</sequence>
<dbReference type="AlphaFoldDB" id="A0A0F7IIE9"/>
<dbReference type="InParanoid" id="A0A0F7IIE9"/>
<comment type="similarity">
    <text evidence="1">Belongs to the UPF0215 family.</text>
</comment>
<dbReference type="HAMAP" id="MF_00582">
    <property type="entry name" value="UPF0215"/>
    <property type="match status" value="1"/>
</dbReference>
<dbReference type="EMBL" id="CP011267">
    <property type="protein sequence ID" value="AKG91763.1"/>
    <property type="molecule type" value="Genomic_DNA"/>
</dbReference>
<dbReference type="PATRIC" id="fig|113653.22.peg.911"/>
<dbReference type="PANTHER" id="PTHR39518">
    <property type="entry name" value="UPF0215 PROTEIN MJ1150"/>
    <property type="match status" value="1"/>
</dbReference>
<name>A0A0F7IIE9_9EURY</name>
<dbReference type="KEGG" id="gah:GAH_00909"/>
<organism evidence="2 3">
    <name type="scientific">Geoglobus ahangari</name>
    <dbReference type="NCBI Taxonomy" id="113653"/>
    <lineage>
        <taxon>Archaea</taxon>
        <taxon>Methanobacteriati</taxon>
        <taxon>Methanobacteriota</taxon>
        <taxon>Archaeoglobi</taxon>
        <taxon>Archaeoglobales</taxon>
        <taxon>Archaeoglobaceae</taxon>
        <taxon>Geoglobus</taxon>
    </lineage>
</organism>
<evidence type="ECO:0000313" key="3">
    <source>
        <dbReference type="Proteomes" id="UP000034723"/>
    </source>
</evidence>
<reference evidence="2 3" key="1">
    <citation type="submission" date="2015-04" db="EMBL/GenBank/DDBJ databases">
        <title>The complete genome sequence of the hyperthermophilic, obligate iron-reducing archaeon Geoglobus ahangari strain 234T.</title>
        <authorList>
            <person name="Manzella M.P."/>
            <person name="Holmes D.E."/>
            <person name="Rocheleau J.M."/>
            <person name="Chung A."/>
            <person name="Reguera G."/>
            <person name="Kashefi K."/>
        </authorList>
    </citation>
    <scope>NUCLEOTIDE SEQUENCE [LARGE SCALE GENOMIC DNA]</scope>
    <source>
        <strain evidence="2 3">234</strain>
    </source>
</reference>
<dbReference type="GeneID" id="24803487"/>
<dbReference type="PANTHER" id="PTHR39518:SF2">
    <property type="entry name" value="UPF0215 PROTEIN MJ1150"/>
    <property type="match status" value="1"/>
</dbReference>
<dbReference type="HOGENOM" id="CLU_095956_1_0_2"/>
<dbReference type="InterPro" id="IPR002802">
    <property type="entry name" value="Endo_dU"/>
</dbReference>
<evidence type="ECO:0000313" key="2">
    <source>
        <dbReference type="EMBL" id="AKG91763.1"/>
    </source>
</evidence>
<keyword evidence="3" id="KW-1185">Reference proteome</keyword>